<dbReference type="GO" id="GO:0008168">
    <property type="term" value="F:methyltransferase activity"/>
    <property type="evidence" value="ECO:0007669"/>
    <property type="project" value="UniProtKB-KW"/>
</dbReference>
<keyword evidence="1 3" id="KW-0489">Methyltransferase</keyword>
<evidence type="ECO:0000313" key="4">
    <source>
        <dbReference type="Proteomes" id="UP001595444"/>
    </source>
</evidence>
<dbReference type="PANTHER" id="PTHR12049:SF7">
    <property type="entry name" value="PROTEIN ARGININE METHYLTRANSFERASE NDUFAF7, MITOCHONDRIAL"/>
    <property type="match status" value="1"/>
</dbReference>
<dbReference type="RefSeq" id="WP_194215231.1">
    <property type="nucleotide sequence ID" value="NZ_CP061205.1"/>
</dbReference>
<reference evidence="4" key="1">
    <citation type="journal article" date="2019" name="Int. J. Syst. Evol. Microbiol.">
        <title>The Global Catalogue of Microorganisms (GCM) 10K type strain sequencing project: providing services to taxonomists for standard genome sequencing and annotation.</title>
        <authorList>
            <consortium name="The Broad Institute Genomics Platform"/>
            <consortium name="The Broad Institute Genome Sequencing Center for Infectious Disease"/>
            <person name="Wu L."/>
            <person name="Ma J."/>
        </authorList>
    </citation>
    <scope>NUCLEOTIDE SEQUENCE [LARGE SCALE GENOMIC DNA]</scope>
    <source>
        <strain evidence="4">KCTC 62164</strain>
    </source>
</reference>
<sequence>MTENALKKLMIERIATSGPMTIADYMAECLMHPEHGYYQKETVFGADGDFITAPEVSQMYGEMLGLWLADRWYKMGKPDGVQLIELGPGRGTLMSDMLRATAAVEGFQSALTVHFVEASEQLRKLQAELVPFAHWHDTLAQVPDGPSLIVANEFFDALPIHQFEKFQGNWLERRINAEGEDFTLVLTPPTPKLALTEETLRQSGAEGSILEVCPSALSIAGDIAERLDKNGGAALIIDYGYRKSAHGDTFQALKEHTFISPLLEPGTADITAHVAFDQLAKAATSKGAVSYGPAAQGMFLMALGIGARAQQLSDHIGSEEGQSRILSELKRLTAGEEMGTLFKVLALQDKKLAPPAGF</sequence>
<dbReference type="EMBL" id="JBHRSL010000004">
    <property type="protein sequence ID" value="MFC3051765.1"/>
    <property type="molecule type" value="Genomic_DNA"/>
</dbReference>
<evidence type="ECO:0000256" key="1">
    <source>
        <dbReference type="ARBA" id="ARBA00022603"/>
    </source>
</evidence>
<dbReference type="SUPFAM" id="SSF53335">
    <property type="entry name" value="S-adenosyl-L-methionine-dependent methyltransferases"/>
    <property type="match status" value="1"/>
</dbReference>
<comment type="caution">
    <text evidence="3">The sequence shown here is derived from an EMBL/GenBank/DDBJ whole genome shotgun (WGS) entry which is preliminary data.</text>
</comment>
<dbReference type="Gene3D" id="3.40.50.12710">
    <property type="match status" value="1"/>
</dbReference>
<name>A0ABV7D4W7_9PROT</name>
<keyword evidence="4" id="KW-1185">Reference proteome</keyword>
<dbReference type="PANTHER" id="PTHR12049">
    <property type="entry name" value="PROTEIN ARGININE METHYLTRANSFERASE NDUFAF7, MITOCHONDRIAL"/>
    <property type="match status" value="1"/>
</dbReference>
<evidence type="ECO:0000313" key="3">
    <source>
        <dbReference type="EMBL" id="MFC3051765.1"/>
    </source>
</evidence>
<proteinExistence type="predicted"/>
<keyword evidence="2" id="KW-0808">Transferase</keyword>
<accession>A0ABV7D4W7</accession>
<organism evidence="3 4">
    <name type="scientific">Kordiimonas pumila</name>
    <dbReference type="NCBI Taxonomy" id="2161677"/>
    <lineage>
        <taxon>Bacteria</taxon>
        <taxon>Pseudomonadati</taxon>
        <taxon>Pseudomonadota</taxon>
        <taxon>Alphaproteobacteria</taxon>
        <taxon>Kordiimonadales</taxon>
        <taxon>Kordiimonadaceae</taxon>
        <taxon>Kordiimonas</taxon>
    </lineage>
</organism>
<dbReference type="InterPro" id="IPR038375">
    <property type="entry name" value="NDUFAF7_sf"/>
</dbReference>
<protein>
    <submittedName>
        <fullName evidence="3">Class I SAM-dependent methyltransferase</fullName>
    </submittedName>
</protein>
<dbReference type="Proteomes" id="UP001595444">
    <property type="component" value="Unassembled WGS sequence"/>
</dbReference>
<dbReference type="InterPro" id="IPR003788">
    <property type="entry name" value="NDUFAF7"/>
</dbReference>
<dbReference type="GO" id="GO:0032259">
    <property type="term" value="P:methylation"/>
    <property type="evidence" value="ECO:0007669"/>
    <property type="project" value="UniProtKB-KW"/>
</dbReference>
<dbReference type="InterPro" id="IPR029063">
    <property type="entry name" value="SAM-dependent_MTases_sf"/>
</dbReference>
<evidence type="ECO:0000256" key="2">
    <source>
        <dbReference type="ARBA" id="ARBA00022679"/>
    </source>
</evidence>
<gene>
    <name evidence="3" type="ORF">ACFOKA_07605</name>
</gene>
<dbReference type="Pfam" id="PF02636">
    <property type="entry name" value="Methyltransf_28"/>
    <property type="match status" value="1"/>
</dbReference>